<dbReference type="Proteomes" id="UP000295192">
    <property type="component" value="Unassembled WGS sequence"/>
</dbReference>
<keyword evidence="3" id="KW-1185">Reference proteome</keyword>
<evidence type="ECO:0000313" key="2">
    <source>
        <dbReference type="EMBL" id="TDG39070.1"/>
    </source>
</evidence>
<gene>
    <name evidence="2" type="ORF">AWZ03_014508</name>
</gene>
<dbReference type="AlphaFoldDB" id="A0A484AT84"/>
<organism evidence="2 3">
    <name type="scientific">Drosophila navojoa</name>
    <name type="common">Fruit fly</name>
    <dbReference type="NCBI Taxonomy" id="7232"/>
    <lineage>
        <taxon>Eukaryota</taxon>
        <taxon>Metazoa</taxon>
        <taxon>Ecdysozoa</taxon>
        <taxon>Arthropoda</taxon>
        <taxon>Hexapoda</taxon>
        <taxon>Insecta</taxon>
        <taxon>Pterygota</taxon>
        <taxon>Neoptera</taxon>
        <taxon>Endopterygota</taxon>
        <taxon>Diptera</taxon>
        <taxon>Brachycera</taxon>
        <taxon>Muscomorpha</taxon>
        <taxon>Ephydroidea</taxon>
        <taxon>Drosophilidae</taxon>
        <taxon>Drosophila</taxon>
    </lineage>
</organism>
<feature type="compositionally biased region" description="Low complexity" evidence="1">
    <location>
        <begin position="11"/>
        <end position="42"/>
    </location>
</feature>
<evidence type="ECO:0000313" key="3">
    <source>
        <dbReference type="Proteomes" id="UP000295192"/>
    </source>
</evidence>
<evidence type="ECO:0000256" key="1">
    <source>
        <dbReference type="SAM" id="MobiDB-lite"/>
    </source>
</evidence>
<comment type="caution">
    <text evidence="2">The sequence shown here is derived from an EMBL/GenBank/DDBJ whole genome shotgun (WGS) entry which is preliminary data.</text>
</comment>
<feature type="compositionally biased region" description="Polar residues" evidence="1">
    <location>
        <begin position="55"/>
        <end position="70"/>
    </location>
</feature>
<proteinExistence type="predicted"/>
<sequence length="70" mass="7929">MSMEKGKGARQQQQEQQEEGQQQQQLLTPQLDSGLDSLLVSGPQNKAQLKHQLVSEPSCQQHNNNPQQEY</sequence>
<protein>
    <submittedName>
        <fullName evidence="2">Uncharacterized protein</fullName>
    </submittedName>
</protein>
<feature type="region of interest" description="Disordered" evidence="1">
    <location>
        <begin position="1"/>
        <end position="70"/>
    </location>
</feature>
<accession>A0A484AT84</accession>
<dbReference type="EMBL" id="LSRL02001406">
    <property type="protein sequence ID" value="TDG39070.1"/>
    <property type="molecule type" value="Genomic_DNA"/>
</dbReference>
<name>A0A484AT84_DRONA</name>
<reference evidence="2 3" key="1">
    <citation type="journal article" date="2019" name="J. Hered.">
        <title>An Improved Genome Assembly for Drosophila navojoa, the Basal Species in the mojavensis Cluster.</title>
        <authorList>
            <person name="Vanderlinde T."/>
            <person name="Dupim E.G."/>
            <person name="Nazario-Yepiz N.O."/>
            <person name="Carvalho A.B."/>
        </authorList>
    </citation>
    <scope>NUCLEOTIDE SEQUENCE [LARGE SCALE GENOMIC DNA]</scope>
    <source>
        <strain evidence="2">Navoj_Jal97</strain>
        <tissue evidence="2">Whole organism</tissue>
    </source>
</reference>